<sequence>MMKKFLSVLFVSIAFILTISTFGQASKVEAATDTPVVFVHGLGGSDTNFALIKRYLRTQGWDSDNLYGIDLPSKQGNQELNSAAIRNFVDNVRNETGSDKVNLVGHSMGGANSLYYILHKGGDSKVDKLVTLGGANRLTTSFAPSGIDTTSIYSTNDLIVRPYLSILSGAENIAVYGVSHIGLLNSYQVNQHLRGALGE</sequence>
<evidence type="ECO:0000259" key="2">
    <source>
        <dbReference type="Pfam" id="PF00561"/>
    </source>
</evidence>
<reference evidence="3 4" key="1">
    <citation type="submission" date="2018-05" db="EMBL/GenBank/DDBJ databases">
        <title>Genomic analysis of Gracilibacillus dipsosauri DD1 reveals novel features of a salt-tolerant amylase.</title>
        <authorList>
            <person name="Deutch C.E."/>
            <person name="Yang S."/>
        </authorList>
    </citation>
    <scope>NUCLEOTIDE SEQUENCE [LARGE SCALE GENOMIC DNA]</scope>
    <source>
        <strain evidence="3 4">DD1</strain>
    </source>
</reference>
<dbReference type="AlphaFoldDB" id="A0A317L7T8"/>
<evidence type="ECO:0000313" key="3">
    <source>
        <dbReference type="EMBL" id="PWU69849.1"/>
    </source>
</evidence>
<proteinExistence type="predicted"/>
<dbReference type="Pfam" id="PF00561">
    <property type="entry name" value="Abhydrolase_1"/>
    <property type="match status" value="1"/>
</dbReference>
<dbReference type="PANTHER" id="PTHR32015">
    <property type="entry name" value="FASTING INDUCED LIPASE"/>
    <property type="match status" value="1"/>
</dbReference>
<dbReference type="InterPro" id="IPR002918">
    <property type="entry name" value="Lipase_EstA/Esterase_EstB"/>
</dbReference>
<keyword evidence="4" id="KW-1185">Reference proteome</keyword>
<dbReference type="SUPFAM" id="SSF53474">
    <property type="entry name" value="alpha/beta-Hydrolases"/>
    <property type="match status" value="1"/>
</dbReference>
<feature type="chain" id="PRO_5038611501" evidence="1">
    <location>
        <begin position="26"/>
        <end position="199"/>
    </location>
</feature>
<keyword evidence="1" id="KW-0732">Signal</keyword>
<name>A0A317L7T8_9BACI</name>
<dbReference type="OrthoDB" id="503948at2"/>
<feature type="signal peptide" evidence="1">
    <location>
        <begin position="1"/>
        <end position="25"/>
    </location>
</feature>
<dbReference type="InterPro" id="IPR000073">
    <property type="entry name" value="AB_hydrolase_1"/>
</dbReference>
<accession>A0A317L7T8</accession>
<dbReference type="PANTHER" id="PTHR32015:SF1">
    <property type="entry name" value="LIPASE"/>
    <property type="match status" value="1"/>
</dbReference>
<feature type="domain" description="AB hydrolase-1" evidence="2">
    <location>
        <begin position="35"/>
        <end position="138"/>
    </location>
</feature>
<evidence type="ECO:0000256" key="1">
    <source>
        <dbReference type="SAM" id="SignalP"/>
    </source>
</evidence>
<comment type="caution">
    <text evidence="3">The sequence shown here is derived from an EMBL/GenBank/DDBJ whole genome shotgun (WGS) entry which is preliminary data.</text>
</comment>
<dbReference type="GO" id="GO:0016298">
    <property type="term" value="F:lipase activity"/>
    <property type="evidence" value="ECO:0007669"/>
    <property type="project" value="TreeGrafter"/>
</dbReference>
<organism evidence="3 4">
    <name type="scientific">Gracilibacillus dipsosauri</name>
    <dbReference type="NCBI Taxonomy" id="178340"/>
    <lineage>
        <taxon>Bacteria</taxon>
        <taxon>Bacillati</taxon>
        <taxon>Bacillota</taxon>
        <taxon>Bacilli</taxon>
        <taxon>Bacillales</taxon>
        <taxon>Bacillaceae</taxon>
        <taxon>Gracilibacillus</taxon>
    </lineage>
</organism>
<dbReference type="InterPro" id="IPR029058">
    <property type="entry name" value="AB_hydrolase_fold"/>
</dbReference>
<evidence type="ECO:0000313" key="4">
    <source>
        <dbReference type="Proteomes" id="UP000245624"/>
    </source>
</evidence>
<dbReference type="GO" id="GO:0016042">
    <property type="term" value="P:lipid catabolic process"/>
    <property type="evidence" value="ECO:0007669"/>
    <property type="project" value="InterPro"/>
</dbReference>
<dbReference type="EMBL" id="QGTD01000004">
    <property type="protein sequence ID" value="PWU69849.1"/>
    <property type="molecule type" value="Genomic_DNA"/>
</dbReference>
<gene>
    <name evidence="3" type="ORF">DLJ74_02650</name>
</gene>
<dbReference type="Gene3D" id="3.40.50.1820">
    <property type="entry name" value="alpha/beta hydrolase"/>
    <property type="match status" value="1"/>
</dbReference>
<protein>
    <submittedName>
        <fullName evidence="3">Esterase</fullName>
    </submittedName>
</protein>
<dbReference type="Proteomes" id="UP000245624">
    <property type="component" value="Unassembled WGS sequence"/>
</dbReference>